<name>A0A6P4F9N7_DRORH</name>
<keyword evidence="4" id="KW-0747">Spliceosome</keyword>
<keyword evidence="6" id="KW-0508">mRNA splicing</keyword>
<proteinExistence type="inferred from homology"/>
<dbReference type="GO" id="GO:0006397">
    <property type="term" value="P:mRNA processing"/>
    <property type="evidence" value="ECO:0007669"/>
    <property type="project" value="UniProtKB-KW"/>
</dbReference>
<evidence type="ECO:0000256" key="5">
    <source>
        <dbReference type="ARBA" id="ARBA00022884"/>
    </source>
</evidence>
<evidence type="ECO:0000313" key="10">
    <source>
        <dbReference type="Proteomes" id="UP001652680"/>
    </source>
</evidence>
<evidence type="ECO:0000256" key="4">
    <source>
        <dbReference type="ARBA" id="ARBA00022728"/>
    </source>
</evidence>
<evidence type="ECO:0000256" key="7">
    <source>
        <dbReference type="ARBA" id="ARBA00035004"/>
    </source>
</evidence>
<dbReference type="CDD" id="cd12442">
    <property type="entry name" value="RRM_RBM48"/>
    <property type="match status" value="1"/>
</dbReference>
<reference evidence="10" key="1">
    <citation type="journal article" date="2021" name="Elife">
        <title>Highly contiguous assemblies of 101 drosophilid genomes.</title>
        <authorList>
            <person name="Kim B.Y."/>
            <person name="Wang J.R."/>
            <person name="Miller D.E."/>
            <person name="Barmina O."/>
            <person name="Delaney E."/>
            <person name="Thompson A."/>
            <person name="Comeault A.A."/>
            <person name="Peede D."/>
            <person name="D'Agostino E.R."/>
            <person name="Pelaez J."/>
            <person name="Aguilar J.M."/>
            <person name="Haji D."/>
            <person name="Matsunaga T."/>
            <person name="Armstrong E.E."/>
            <person name="Zych M."/>
            <person name="Ogawa Y."/>
            <person name="Stamenkovic-Radak M."/>
            <person name="Jelic M."/>
            <person name="Veselinovic M.S."/>
            <person name="Tanaskovic M."/>
            <person name="Eric P."/>
            <person name="Gao J.J."/>
            <person name="Katoh T.K."/>
            <person name="Toda M.J."/>
            <person name="Watabe H."/>
            <person name="Watada M."/>
            <person name="Davis J.S."/>
            <person name="Moyle L.C."/>
            <person name="Manoli G."/>
            <person name="Bertolini E."/>
            <person name="Kostal V."/>
            <person name="Hawley R.S."/>
            <person name="Takahashi A."/>
            <person name="Jones C.D."/>
            <person name="Price D.K."/>
            <person name="Whiteman N."/>
            <person name="Kopp A."/>
            <person name="Matute D.R."/>
            <person name="Petrov D.A."/>
        </authorList>
    </citation>
    <scope>NUCLEOTIDE SEQUENCE [LARGE SCALE GENOMIC DNA]</scope>
</reference>
<evidence type="ECO:0000256" key="8">
    <source>
        <dbReference type="SAM" id="MobiDB-lite"/>
    </source>
</evidence>
<organism evidence="11">
    <name type="scientific">Drosophila rhopaloa</name>
    <name type="common">Fruit fly</name>
    <dbReference type="NCBI Taxonomy" id="1041015"/>
    <lineage>
        <taxon>Eukaryota</taxon>
        <taxon>Metazoa</taxon>
        <taxon>Ecdysozoa</taxon>
        <taxon>Arthropoda</taxon>
        <taxon>Hexapoda</taxon>
        <taxon>Insecta</taxon>
        <taxon>Pterygota</taxon>
        <taxon>Neoptera</taxon>
        <taxon>Endopterygota</taxon>
        <taxon>Diptera</taxon>
        <taxon>Brachycera</taxon>
        <taxon>Muscomorpha</taxon>
        <taxon>Ephydroidea</taxon>
        <taxon>Drosophilidae</taxon>
        <taxon>Drosophila</taxon>
        <taxon>Sophophora</taxon>
    </lineage>
</organism>
<dbReference type="GO" id="GO:0005681">
    <property type="term" value="C:spliceosomal complex"/>
    <property type="evidence" value="ECO:0007669"/>
    <property type="project" value="UniProtKB-KW"/>
</dbReference>
<dbReference type="GeneID" id="108049201"/>
<dbReference type="InterPro" id="IPR034264">
    <property type="entry name" value="RBM48_RRM"/>
</dbReference>
<dbReference type="GO" id="GO:0008380">
    <property type="term" value="P:RNA splicing"/>
    <property type="evidence" value="ECO:0007669"/>
    <property type="project" value="UniProtKB-KW"/>
</dbReference>
<keyword evidence="5" id="KW-0694">RNA-binding</keyword>
<dbReference type="AlphaFoldDB" id="A0A6P4F9N7"/>
<evidence type="ECO:0000256" key="6">
    <source>
        <dbReference type="ARBA" id="ARBA00023187"/>
    </source>
</evidence>
<dbReference type="InterPro" id="IPR012677">
    <property type="entry name" value="Nucleotide-bd_a/b_plait_sf"/>
</dbReference>
<evidence type="ECO:0000313" key="9">
    <source>
        <dbReference type="EnsemblMetazoa" id="XP_016985804.1"/>
    </source>
</evidence>
<dbReference type="SUPFAM" id="SSF54928">
    <property type="entry name" value="RNA-binding domain, RBD"/>
    <property type="match status" value="1"/>
</dbReference>
<evidence type="ECO:0000256" key="3">
    <source>
        <dbReference type="ARBA" id="ARBA00022664"/>
    </source>
</evidence>
<gene>
    <name evidence="11" type="primary">LOC108049201</name>
    <name evidence="9" type="synonym">108049201</name>
</gene>
<reference evidence="11" key="2">
    <citation type="submission" date="2025-04" db="UniProtKB">
        <authorList>
            <consortium name="RefSeq"/>
        </authorList>
    </citation>
    <scope>IDENTIFICATION</scope>
</reference>
<evidence type="ECO:0000313" key="11">
    <source>
        <dbReference type="RefSeq" id="XP_016985804.1"/>
    </source>
</evidence>
<comment type="function">
    <text evidence="7">As a component of the minor spliceosome, involved in the splicing of U12-type introns in pre-mRNAs.</text>
</comment>
<dbReference type="FunFam" id="3.30.70.330:FF:001817">
    <property type="match status" value="1"/>
</dbReference>
<evidence type="ECO:0000256" key="1">
    <source>
        <dbReference type="ARBA" id="ARBA00006938"/>
    </source>
</evidence>
<dbReference type="OMA" id="PYRQGRE"/>
<evidence type="ECO:0000256" key="2">
    <source>
        <dbReference type="ARBA" id="ARBA00015189"/>
    </source>
</evidence>
<accession>A0A6P4F9N7</accession>
<feature type="region of interest" description="Disordered" evidence="8">
    <location>
        <begin position="143"/>
        <end position="163"/>
    </location>
</feature>
<dbReference type="InterPro" id="IPR035979">
    <property type="entry name" value="RBD_domain_sf"/>
</dbReference>
<comment type="similarity">
    <text evidence="1">Belongs to the RBM48 family.</text>
</comment>
<dbReference type="Proteomes" id="UP001652680">
    <property type="component" value="Unassembled WGS sequence"/>
</dbReference>
<dbReference type="InterPro" id="IPR039599">
    <property type="entry name" value="RBM48"/>
</dbReference>
<dbReference type="GO" id="GO:0005654">
    <property type="term" value="C:nucleoplasm"/>
    <property type="evidence" value="ECO:0007669"/>
    <property type="project" value="TreeGrafter"/>
</dbReference>
<dbReference type="EnsemblMetazoa" id="XM_017130315.2">
    <property type="protein sequence ID" value="XP_016985804.1"/>
    <property type="gene ID" value="LOC108049201"/>
</dbReference>
<dbReference type="OrthoDB" id="78358at2759"/>
<protein>
    <recommendedName>
        <fullName evidence="2">RNA-binding protein 48</fullName>
    </recommendedName>
</protein>
<dbReference type="PANTHER" id="PTHR20957:SF0">
    <property type="entry name" value="RNA-BINDING PROTEIN 48"/>
    <property type="match status" value="1"/>
</dbReference>
<dbReference type="Gene3D" id="3.30.70.330">
    <property type="match status" value="1"/>
</dbReference>
<keyword evidence="3" id="KW-0507">mRNA processing</keyword>
<dbReference type="RefSeq" id="XP_016985804.1">
    <property type="nucleotide sequence ID" value="XM_017130315.1"/>
</dbReference>
<dbReference type="GO" id="GO:0003723">
    <property type="term" value="F:RNA binding"/>
    <property type="evidence" value="ECO:0007669"/>
    <property type="project" value="UniProtKB-KW"/>
</dbReference>
<sequence>MEASSLEHHNRLEYCVTRLPYRQGRELKAVKVYTVASESRHLLIFGVPKINLQADLKTKLQGFGKLQSCISITSEMASKMELEAFTDVFAVKFERLEVARRVKKMLDARQFYGGILHISYAPERESIEELREKMLQRRQEVALRIRRNQRDEPPVPKKSREAK</sequence>
<keyword evidence="10" id="KW-1185">Reference proteome</keyword>
<dbReference type="PANTHER" id="PTHR20957">
    <property type="entry name" value="RNA-BINDING PROTEIN 48"/>
    <property type="match status" value="1"/>
</dbReference>
<reference evidence="9" key="3">
    <citation type="submission" date="2025-05" db="UniProtKB">
        <authorList>
            <consortium name="EnsemblMetazoa"/>
        </authorList>
    </citation>
    <scope>IDENTIFICATION</scope>
</reference>